<dbReference type="Proteomes" id="UP000004069">
    <property type="component" value="Unassembled WGS sequence"/>
</dbReference>
<accession>D4YUG6</accession>
<gene>
    <name evidence="1" type="ORF">HMPREF0493_1177</name>
</gene>
<reference evidence="1 2" key="1">
    <citation type="submission" date="2010-04" db="EMBL/GenBank/DDBJ databases">
        <authorList>
            <person name="Muzny D."/>
            <person name="Qin X."/>
            <person name="Deng J."/>
            <person name="Jiang H."/>
            <person name="Liu Y."/>
            <person name="Qu J."/>
            <person name="Song X.-Z."/>
            <person name="Zhang L."/>
            <person name="Thornton R."/>
            <person name="Coyle M."/>
            <person name="Francisco L."/>
            <person name="Jackson L."/>
            <person name="Javaid M."/>
            <person name="Korchina V."/>
            <person name="Kovar C."/>
            <person name="Mata R."/>
            <person name="Mathew T."/>
            <person name="Ngo R."/>
            <person name="Nguyen L."/>
            <person name="Nguyen N."/>
            <person name="Okwuonu G."/>
            <person name="Ongeri F."/>
            <person name="Pham C."/>
            <person name="Simmons D."/>
            <person name="Wilczek-Boney K."/>
            <person name="Hale W."/>
            <person name="Jakkamsetti A."/>
            <person name="Pham P."/>
            <person name="Ruth R."/>
            <person name="San Lucas F."/>
            <person name="Warren J."/>
            <person name="Zhang J."/>
            <person name="Zhao Z."/>
            <person name="Zhou C."/>
            <person name="Zhu D."/>
            <person name="Lee S."/>
            <person name="Bess C."/>
            <person name="Blankenburg K."/>
            <person name="Forbes L."/>
            <person name="Fu Q."/>
            <person name="Gubbala S."/>
            <person name="Hirani K."/>
            <person name="Jayaseelan J.C."/>
            <person name="Lara F."/>
            <person name="Munidasa M."/>
            <person name="Palculict T."/>
            <person name="Patil S."/>
            <person name="Pu L.-L."/>
            <person name="Saada N."/>
            <person name="Tang L."/>
            <person name="Weissenberger G."/>
            <person name="Zhu Y."/>
            <person name="Hemphill L."/>
            <person name="Shang Y."/>
            <person name="Youmans B."/>
            <person name="Ayvaz T."/>
            <person name="Ross M."/>
            <person name="Santibanez J."/>
            <person name="Aqrawi P."/>
            <person name="Gross S."/>
            <person name="Joshi V."/>
            <person name="Fowler G."/>
            <person name="Nazareth L."/>
            <person name="Reid J."/>
            <person name="Worley K."/>
            <person name="Petrosino J."/>
            <person name="Highlander S."/>
            <person name="Gibbs R."/>
        </authorList>
    </citation>
    <scope>NUCLEOTIDE SEQUENCE [LARGE SCALE GENOMIC DNA]</scope>
    <source>
        <strain evidence="1 2">DSM 11664</strain>
    </source>
</reference>
<organism evidence="1 2">
    <name type="scientific">Lactobacillus amylolyticus DSM 11664</name>
    <dbReference type="NCBI Taxonomy" id="585524"/>
    <lineage>
        <taxon>Bacteria</taxon>
        <taxon>Bacillati</taxon>
        <taxon>Bacillota</taxon>
        <taxon>Bacilli</taxon>
        <taxon>Lactobacillales</taxon>
        <taxon>Lactobacillaceae</taxon>
        <taxon>Lactobacillus</taxon>
    </lineage>
</organism>
<proteinExistence type="predicted"/>
<dbReference type="EMBL" id="ADNY01000046">
    <property type="protein sequence ID" value="EFG55173.1"/>
    <property type="molecule type" value="Genomic_DNA"/>
</dbReference>
<name>D4YUG6_9LACO</name>
<evidence type="ECO:0000313" key="2">
    <source>
        <dbReference type="Proteomes" id="UP000004069"/>
    </source>
</evidence>
<sequence length="65" mass="7809">MKVYIRDAYNKVAQKILNFLKLIFCKIFKSLLDKAWIWINNKDLEFDNGPKSKLQIKKQMLYLSV</sequence>
<evidence type="ECO:0000313" key="1">
    <source>
        <dbReference type="EMBL" id="EFG55173.1"/>
    </source>
</evidence>
<keyword evidence="2" id="KW-1185">Reference proteome</keyword>
<protein>
    <submittedName>
        <fullName evidence="1">Uncharacterized protein</fullName>
    </submittedName>
</protein>
<comment type="caution">
    <text evidence="1">The sequence shown here is derived from an EMBL/GenBank/DDBJ whole genome shotgun (WGS) entry which is preliminary data.</text>
</comment>
<dbReference type="AlphaFoldDB" id="D4YUG6"/>